<dbReference type="EMBL" id="LR797183">
    <property type="protein sequence ID" value="CAB4192515.1"/>
    <property type="molecule type" value="Genomic_DNA"/>
</dbReference>
<evidence type="ECO:0000313" key="3">
    <source>
        <dbReference type="EMBL" id="CAB4192515.1"/>
    </source>
</evidence>
<dbReference type="EMBL" id="LR798462">
    <property type="protein sequence ID" value="CAB5238897.1"/>
    <property type="molecule type" value="Genomic_DNA"/>
</dbReference>
<accession>A0A6J5RJS5</accession>
<gene>
    <name evidence="2" type="ORF">UFOVP1186_23</name>
    <name evidence="3" type="ORF">UFOVP1234_35</name>
    <name evidence="4" type="ORF">UFOVP1487_9</name>
    <name evidence="5" type="ORF">UFOVP1574_6</name>
    <name evidence="1" type="ORF">UFOVP959_1</name>
</gene>
<evidence type="ECO:0000313" key="4">
    <source>
        <dbReference type="EMBL" id="CAB4215352.1"/>
    </source>
</evidence>
<dbReference type="EMBL" id="LR796907">
    <property type="protein sequence ID" value="CAB4173628.1"/>
    <property type="molecule type" value="Genomic_DNA"/>
</dbReference>
<dbReference type="EMBL" id="LR797422">
    <property type="protein sequence ID" value="CAB4215352.1"/>
    <property type="molecule type" value="Genomic_DNA"/>
</dbReference>
<sequence length="138" mass="14412">MARYVMTDAYVTISGTNFSNHVKSLTVTMNVDDVELTAMGDTSHTHASGLRDDSIDIEFYQDFSASVHASINPLVGSSTGGTIVVKPTSATVSATNPTFTMVGIPFSYSPLDGSVGDASMTKITFKPASGSYIAVATS</sequence>
<evidence type="ECO:0000313" key="5">
    <source>
        <dbReference type="EMBL" id="CAB5238897.1"/>
    </source>
</evidence>
<evidence type="ECO:0000313" key="1">
    <source>
        <dbReference type="EMBL" id="CAB4173628.1"/>
    </source>
</evidence>
<protein>
    <submittedName>
        <fullName evidence="3">Uncharacterized protein</fullName>
    </submittedName>
</protein>
<evidence type="ECO:0000313" key="2">
    <source>
        <dbReference type="EMBL" id="CAB4189337.1"/>
    </source>
</evidence>
<reference evidence="3" key="1">
    <citation type="submission" date="2020-05" db="EMBL/GenBank/DDBJ databases">
        <authorList>
            <person name="Chiriac C."/>
            <person name="Salcher M."/>
            <person name="Ghai R."/>
            <person name="Kavagutti S V."/>
        </authorList>
    </citation>
    <scope>NUCLEOTIDE SEQUENCE</scope>
</reference>
<organism evidence="3">
    <name type="scientific">uncultured Caudovirales phage</name>
    <dbReference type="NCBI Taxonomy" id="2100421"/>
    <lineage>
        <taxon>Viruses</taxon>
        <taxon>Duplodnaviria</taxon>
        <taxon>Heunggongvirae</taxon>
        <taxon>Uroviricota</taxon>
        <taxon>Caudoviricetes</taxon>
        <taxon>Peduoviridae</taxon>
        <taxon>Maltschvirus</taxon>
        <taxon>Maltschvirus maltsch</taxon>
    </lineage>
</organism>
<name>A0A6J5RJS5_9CAUD</name>
<dbReference type="EMBL" id="LR797137">
    <property type="protein sequence ID" value="CAB4189337.1"/>
    <property type="molecule type" value="Genomic_DNA"/>
</dbReference>
<proteinExistence type="predicted"/>